<gene>
    <name evidence="3" type="ORF">LNL84_18445</name>
</gene>
<evidence type="ECO:0000313" key="3">
    <source>
        <dbReference type="EMBL" id="MCJ2378792.1"/>
    </source>
</evidence>
<dbReference type="InterPro" id="IPR036680">
    <property type="entry name" value="SPOR-like_sf"/>
</dbReference>
<keyword evidence="1" id="KW-0472">Membrane</keyword>
<keyword evidence="1" id="KW-1133">Transmembrane helix</keyword>
<dbReference type="Pfam" id="PF13401">
    <property type="entry name" value="AAA_22"/>
    <property type="match status" value="1"/>
</dbReference>
<name>A0A9X2B0G6_9VIBR</name>
<feature type="domain" description="SPOR" evidence="2">
    <location>
        <begin position="398"/>
        <end position="476"/>
    </location>
</feature>
<comment type="caution">
    <text evidence="3">The sequence shown here is derived from an EMBL/GenBank/DDBJ whole genome shotgun (WGS) entry which is preliminary data.</text>
</comment>
<organism evidence="3 4">
    <name type="scientific">Vibrio gelatinilyticus</name>
    <dbReference type="NCBI Taxonomy" id="2893468"/>
    <lineage>
        <taxon>Bacteria</taxon>
        <taxon>Pseudomonadati</taxon>
        <taxon>Pseudomonadota</taxon>
        <taxon>Gammaproteobacteria</taxon>
        <taxon>Vibrionales</taxon>
        <taxon>Vibrionaceae</taxon>
        <taxon>Vibrio</taxon>
    </lineage>
</organism>
<proteinExistence type="predicted"/>
<feature type="transmembrane region" description="Helical" evidence="1">
    <location>
        <begin position="230"/>
        <end position="255"/>
    </location>
</feature>
<evidence type="ECO:0000259" key="2">
    <source>
        <dbReference type="PROSITE" id="PS51724"/>
    </source>
</evidence>
<accession>A0A9X2B0G6</accession>
<dbReference type="AlphaFoldDB" id="A0A9X2B0G6"/>
<protein>
    <submittedName>
        <fullName evidence="3">AAA family ATPase</fullName>
    </submittedName>
</protein>
<dbReference type="InterPro" id="IPR027417">
    <property type="entry name" value="P-loop_NTPase"/>
</dbReference>
<dbReference type="PANTHER" id="PTHR35894">
    <property type="entry name" value="GENERAL SECRETION PATHWAY PROTEIN A-RELATED"/>
    <property type="match status" value="1"/>
</dbReference>
<dbReference type="Pfam" id="PF05036">
    <property type="entry name" value="SPOR"/>
    <property type="match status" value="1"/>
</dbReference>
<dbReference type="PANTHER" id="PTHR35894:SF7">
    <property type="entry name" value="GENERAL SECRETION PATHWAY PROTEIN A-RELATED"/>
    <property type="match status" value="1"/>
</dbReference>
<dbReference type="SUPFAM" id="SSF52540">
    <property type="entry name" value="P-loop containing nucleoside triphosphate hydrolases"/>
    <property type="match status" value="1"/>
</dbReference>
<evidence type="ECO:0000313" key="4">
    <source>
        <dbReference type="Proteomes" id="UP001139488"/>
    </source>
</evidence>
<dbReference type="Proteomes" id="UP001139488">
    <property type="component" value="Unassembled WGS sequence"/>
</dbReference>
<dbReference type="InterPro" id="IPR007730">
    <property type="entry name" value="SPOR-like_dom"/>
</dbReference>
<dbReference type="EMBL" id="JAJNNZ010000023">
    <property type="protein sequence ID" value="MCJ2378792.1"/>
    <property type="molecule type" value="Genomic_DNA"/>
</dbReference>
<keyword evidence="1" id="KW-0812">Transmembrane</keyword>
<dbReference type="GO" id="GO:0016887">
    <property type="term" value="F:ATP hydrolysis activity"/>
    <property type="evidence" value="ECO:0007669"/>
    <property type="project" value="InterPro"/>
</dbReference>
<evidence type="ECO:0000256" key="1">
    <source>
        <dbReference type="SAM" id="Phobius"/>
    </source>
</evidence>
<dbReference type="InterPro" id="IPR049945">
    <property type="entry name" value="AAA_22"/>
</dbReference>
<dbReference type="GO" id="GO:0042834">
    <property type="term" value="F:peptidoglycan binding"/>
    <property type="evidence" value="ECO:0007669"/>
    <property type="project" value="InterPro"/>
</dbReference>
<dbReference type="Gene3D" id="3.40.50.300">
    <property type="entry name" value="P-loop containing nucleotide triphosphate hydrolases"/>
    <property type="match status" value="1"/>
</dbReference>
<dbReference type="Gene3D" id="3.30.70.1070">
    <property type="entry name" value="Sporulation related repeat"/>
    <property type="match status" value="1"/>
</dbReference>
<dbReference type="PROSITE" id="PS51724">
    <property type="entry name" value="SPOR"/>
    <property type="match status" value="1"/>
</dbReference>
<dbReference type="RefSeq" id="WP_244359209.1">
    <property type="nucleotide sequence ID" value="NZ_JAJNNZ010000023.1"/>
</dbReference>
<sequence>MEYNQRVLELESQTELLERIQLLTRFSSNLVIVNGEAGAGKTWLSHRYLEAWAEDKNQALLGCHGAQEDTVRRETILRQLFPSSMYSSSDSLHDSVERILQGEACNVVIVIDDAHRLSRAMLSELWLLVLAAYHAPRQSISVVMFGQSSSIGQHLARLSHGQELKPIELDVDSLAASEARRFFESLVLRYLDDTVEKKVRSSFKKTRPLPGEIMALGEQKMEKRVVIQSLVGSPVKIAIAIAVLVLLLILGYGWLLNKPDTSTVPEPILLPEQTVIPTLQEREGSLQTPSSQSGTSDGLVEVDKLSDDSMALPPAITDQTASVGQEQETEQRVVITSEVVDALLDQPEKTDAPVVAAASPEVQLEKVSAPKNNETQVESVEQLQTAITFSFARESLKALPARSYTLQIAAMTSIEDVQKLLNSYDFDKTIRVYPTLRDDKEWYIVTYDQYATIQAARDAVDSLPSNVKKLGPWAKSMSQVHREIERWKQ</sequence>
<reference evidence="3" key="1">
    <citation type="submission" date="2021-11" db="EMBL/GenBank/DDBJ databases">
        <title>Vibrio ZSDE26 sp. nov. and Vibrio ZSDZ34 sp. nov., isolated from coastal seawater in Qingdao.</title>
        <authorList>
            <person name="Zhang P."/>
        </authorList>
    </citation>
    <scope>NUCLEOTIDE SEQUENCE</scope>
    <source>
        <strain evidence="3">ZSDZ34</strain>
    </source>
</reference>
<keyword evidence="4" id="KW-1185">Reference proteome</keyword>
<dbReference type="InterPro" id="IPR052026">
    <property type="entry name" value="ExeA_AAA_ATPase_DNA-bind"/>
</dbReference>